<comment type="subcellular location">
    <subcellularLocation>
        <location evidence="1 9">Cell inner membrane</location>
        <topology evidence="1 9">Single-pass membrane protein</topology>
    </subcellularLocation>
</comment>
<evidence type="ECO:0000313" key="14">
    <source>
        <dbReference type="EMBL" id="TCP33528.1"/>
    </source>
</evidence>
<dbReference type="InterPro" id="IPR058781">
    <property type="entry name" value="HH_AprE-like"/>
</dbReference>
<feature type="region of interest" description="Disordered" evidence="11">
    <location>
        <begin position="1"/>
        <end position="44"/>
    </location>
</feature>
<feature type="domain" description="AprE-like long alpha-helical hairpin" evidence="12">
    <location>
        <begin position="129"/>
        <end position="318"/>
    </location>
</feature>
<evidence type="ECO:0000256" key="7">
    <source>
        <dbReference type="ARBA" id="ARBA00022989"/>
    </source>
</evidence>
<dbReference type="InParanoid" id="A0A4R2PG81"/>
<dbReference type="EMBL" id="SLXO01000007">
    <property type="protein sequence ID" value="TCP33528.1"/>
    <property type="molecule type" value="Genomic_DNA"/>
</dbReference>
<comment type="similarity">
    <text evidence="2 9">Belongs to the membrane fusion protein (MFP) (TC 8.A.1) family.</text>
</comment>
<keyword evidence="8 9" id="KW-0472">Membrane</keyword>
<dbReference type="NCBIfam" id="TIGR01843">
    <property type="entry name" value="type_I_hlyD"/>
    <property type="match status" value="1"/>
</dbReference>
<dbReference type="GO" id="GO:0005886">
    <property type="term" value="C:plasma membrane"/>
    <property type="evidence" value="ECO:0007669"/>
    <property type="project" value="UniProtKB-SubCell"/>
</dbReference>
<evidence type="ECO:0000256" key="9">
    <source>
        <dbReference type="RuleBase" id="RU365093"/>
    </source>
</evidence>
<organism evidence="14 15">
    <name type="scientific">Rhodothalassium salexigens DSM 2132</name>
    <dbReference type="NCBI Taxonomy" id="1188247"/>
    <lineage>
        <taxon>Bacteria</taxon>
        <taxon>Pseudomonadati</taxon>
        <taxon>Pseudomonadota</taxon>
        <taxon>Alphaproteobacteria</taxon>
        <taxon>Rhodothalassiales</taxon>
        <taxon>Rhodothalassiaceae</taxon>
        <taxon>Rhodothalassium</taxon>
    </lineage>
</organism>
<keyword evidence="15" id="KW-1185">Reference proteome</keyword>
<keyword evidence="5 9" id="KW-0997">Cell inner membrane</keyword>
<dbReference type="PANTHER" id="PTHR30386">
    <property type="entry name" value="MEMBRANE FUSION SUBUNIT OF EMRAB-TOLC MULTIDRUG EFFLUX PUMP"/>
    <property type="match status" value="1"/>
</dbReference>
<evidence type="ECO:0000256" key="10">
    <source>
        <dbReference type="SAM" id="Coils"/>
    </source>
</evidence>
<dbReference type="Pfam" id="PF26002">
    <property type="entry name" value="Beta-barrel_AprE"/>
    <property type="match status" value="1"/>
</dbReference>
<dbReference type="InterPro" id="IPR050739">
    <property type="entry name" value="MFP"/>
</dbReference>
<feature type="compositionally biased region" description="Basic and acidic residues" evidence="11">
    <location>
        <begin position="13"/>
        <end position="30"/>
    </location>
</feature>
<evidence type="ECO:0000256" key="2">
    <source>
        <dbReference type="ARBA" id="ARBA00009477"/>
    </source>
</evidence>
<evidence type="ECO:0000259" key="13">
    <source>
        <dbReference type="Pfam" id="PF26002"/>
    </source>
</evidence>
<dbReference type="Gene3D" id="2.40.30.170">
    <property type="match status" value="1"/>
</dbReference>
<evidence type="ECO:0000256" key="6">
    <source>
        <dbReference type="ARBA" id="ARBA00022692"/>
    </source>
</evidence>
<dbReference type="SUPFAM" id="SSF111369">
    <property type="entry name" value="HlyD-like secretion proteins"/>
    <property type="match status" value="1"/>
</dbReference>
<keyword evidence="6 9" id="KW-0812">Transmembrane</keyword>
<sequence length="479" mass="52644">MTDHPTPRPARPSADRPRNWLGRLRDRAARTGDSTAASGAGTARDPYTDTRPAIVLGAVVLAITFGGFGTWAAVSRIEGAVIAPGMVKVLSNRKQVQHLEGGIIDRIYVNNGDRVAQGDILVRLDETRARAQLDIYAKRLFTNRAAAARLAAELAGAEAVRFADALQAKAAATPAFAEILDAQRQLFEARRATLAGQIRVTRERIGQLEEQIEGRRAQARSNARQIALIEDELAGLEDLLEKGLTRKDRVSALRREAARLEGERGEHIAAIASSRRAISEAELEIVQYRQSFAERASEEMRERQAEISELTERVGAARFTLDHIDIRAPVSGTVVNMTAFTEGGVIQPGTRPDSAIMEIVPEDDVLVVEARVEPTDIDEVSPGQKAWVQFTAFASRNVPRLEGRVSYVSADILTDERQQVSYFTVRIEVDDAEVDRLGQGNRLQPGLPADVMIRTGSRTPLAYLLKPIKDSMDMAWRES</sequence>
<keyword evidence="4 9" id="KW-1003">Cell membrane</keyword>
<dbReference type="AlphaFoldDB" id="A0A4R2PG81"/>
<feature type="transmembrane region" description="Helical" evidence="9">
    <location>
        <begin position="53"/>
        <end position="74"/>
    </location>
</feature>
<evidence type="ECO:0000256" key="1">
    <source>
        <dbReference type="ARBA" id="ARBA00004377"/>
    </source>
</evidence>
<feature type="coiled-coil region" evidence="10">
    <location>
        <begin position="271"/>
        <end position="313"/>
    </location>
</feature>
<dbReference type="OrthoDB" id="9810980at2"/>
<keyword evidence="7 9" id="KW-1133">Transmembrane helix</keyword>
<evidence type="ECO:0000259" key="12">
    <source>
        <dbReference type="Pfam" id="PF25994"/>
    </source>
</evidence>
<comment type="caution">
    <text evidence="14">The sequence shown here is derived from an EMBL/GenBank/DDBJ whole genome shotgun (WGS) entry which is preliminary data.</text>
</comment>
<dbReference type="Proteomes" id="UP000295399">
    <property type="component" value="Unassembled WGS sequence"/>
</dbReference>
<dbReference type="InterPro" id="IPR058982">
    <property type="entry name" value="Beta-barrel_AprE"/>
</dbReference>
<protein>
    <recommendedName>
        <fullName evidence="9">Membrane fusion protein (MFP) family protein</fullName>
    </recommendedName>
</protein>
<gene>
    <name evidence="14" type="ORF">EV659_107140</name>
</gene>
<dbReference type="PANTHER" id="PTHR30386:SF17">
    <property type="entry name" value="ALKALINE PROTEASE SECRETION PROTEIN APRE"/>
    <property type="match status" value="1"/>
</dbReference>
<evidence type="ECO:0000256" key="4">
    <source>
        <dbReference type="ARBA" id="ARBA00022475"/>
    </source>
</evidence>
<reference evidence="14 15" key="1">
    <citation type="submission" date="2019-03" db="EMBL/GenBank/DDBJ databases">
        <title>Genomic Encyclopedia of Type Strains, Phase IV (KMG-IV): sequencing the most valuable type-strain genomes for metagenomic binning, comparative biology and taxonomic classification.</title>
        <authorList>
            <person name="Goeker M."/>
        </authorList>
    </citation>
    <scope>NUCLEOTIDE SEQUENCE [LARGE SCALE GENOMIC DNA]</scope>
    <source>
        <strain evidence="14 15">DSM 2132</strain>
    </source>
</reference>
<keyword evidence="3 9" id="KW-0813">Transport</keyword>
<dbReference type="RefSeq" id="WP_132708804.1">
    <property type="nucleotide sequence ID" value="NZ_JACIGF010000007.1"/>
</dbReference>
<evidence type="ECO:0000313" key="15">
    <source>
        <dbReference type="Proteomes" id="UP000295399"/>
    </source>
</evidence>
<proteinExistence type="inferred from homology"/>
<dbReference type="InterPro" id="IPR010129">
    <property type="entry name" value="T1SS_HlyD"/>
</dbReference>
<dbReference type="Gene3D" id="2.40.50.100">
    <property type="match status" value="1"/>
</dbReference>
<evidence type="ECO:0000256" key="8">
    <source>
        <dbReference type="ARBA" id="ARBA00023136"/>
    </source>
</evidence>
<keyword evidence="10" id="KW-0175">Coiled coil</keyword>
<name>A0A4R2PG81_RHOSA</name>
<feature type="domain" description="AprE-like beta-barrel" evidence="13">
    <location>
        <begin position="366"/>
        <end position="456"/>
    </location>
</feature>
<dbReference type="PRINTS" id="PR01490">
    <property type="entry name" value="RTXTOXIND"/>
</dbReference>
<feature type="compositionally biased region" description="Low complexity" evidence="11">
    <location>
        <begin position="31"/>
        <end position="44"/>
    </location>
</feature>
<dbReference type="GO" id="GO:0015031">
    <property type="term" value="P:protein transport"/>
    <property type="evidence" value="ECO:0007669"/>
    <property type="project" value="InterPro"/>
</dbReference>
<accession>A0A4R2PG81</accession>
<evidence type="ECO:0000256" key="11">
    <source>
        <dbReference type="SAM" id="MobiDB-lite"/>
    </source>
</evidence>
<evidence type="ECO:0000256" key="3">
    <source>
        <dbReference type="ARBA" id="ARBA00022448"/>
    </source>
</evidence>
<dbReference type="Pfam" id="PF25994">
    <property type="entry name" value="HH_AprE"/>
    <property type="match status" value="1"/>
</dbReference>
<evidence type="ECO:0000256" key="5">
    <source>
        <dbReference type="ARBA" id="ARBA00022519"/>
    </source>
</evidence>